<evidence type="ECO:0000313" key="3">
    <source>
        <dbReference type="Proteomes" id="UP000324705"/>
    </source>
</evidence>
<sequence length="382" mass="42515">MGTRCWSSLMPELIDRIGSCLLDTADLDCYMALRAVCHNWRGTTVDPKNTLHIRFRPHRWIMLDYSSHGEDACLLVNTVSGRYHGRDMPLLRKYYIISITIDGLLVLMAKIPPHAVCVLNPFTGHMVHFVARMRPNVLAAAVSNSSPPRLVLYCHDTMKLYMASPDTASFIRYITNYACPFVRKVVQGCVAVDGHQGLLPPLPATVVAKIADLLTPLIIGFPPDIQLDSQKSCFLVESAGEILVIFKLANRVEVFKMDGMGGNMLVRVKNIGSRSIFIGRSQRCLSLDADKFPSIEANCIYFTECLSSPSTDIYHLKDGEQVKNAMSVAGGAGPSVNLNMPAFLWHSMTEHPCTIFQLLSLYTFNWQSGQASHVLEYQDSIL</sequence>
<name>A0A9R0QNX6_TRITD</name>
<proteinExistence type="predicted"/>
<dbReference type="AlphaFoldDB" id="A0A9R0QNX6"/>
<gene>
    <name evidence="2" type="ORF">TRITD_1Bv1G051670</name>
</gene>
<dbReference type="Gramene" id="TRITD1Bv1G051670.1">
    <property type="protein sequence ID" value="TRITD1Bv1G051670.1"/>
    <property type="gene ID" value="TRITD1Bv1G051670"/>
</dbReference>
<feature type="domain" description="KIB1-4 beta-propeller" evidence="1">
    <location>
        <begin position="104"/>
        <end position="311"/>
    </location>
</feature>
<reference evidence="2 3" key="1">
    <citation type="submission" date="2017-09" db="EMBL/GenBank/DDBJ databases">
        <authorList>
            <consortium name="International Durum Wheat Genome Sequencing Consortium (IDWGSC)"/>
            <person name="Milanesi L."/>
        </authorList>
    </citation>
    <scope>NUCLEOTIDE SEQUENCE [LARGE SCALE GENOMIC DNA]</scope>
    <source>
        <strain evidence="3">cv. Svevo</strain>
    </source>
</reference>
<dbReference type="EMBL" id="LT934112">
    <property type="protein sequence ID" value="VAH14694.1"/>
    <property type="molecule type" value="Genomic_DNA"/>
</dbReference>
<dbReference type="OMA" id="HIRFRPH"/>
<accession>A0A9R0QNX6</accession>
<dbReference type="InterPro" id="IPR005174">
    <property type="entry name" value="KIB1-4_b-propeller"/>
</dbReference>
<keyword evidence="3" id="KW-1185">Reference proteome</keyword>
<dbReference type="Pfam" id="PF03478">
    <property type="entry name" value="Beta-prop_KIB1-4"/>
    <property type="match status" value="1"/>
</dbReference>
<dbReference type="Proteomes" id="UP000324705">
    <property type="component" value="Chromosome 1B"/>
</dbReference>
<dbReference type="PANTHER" id="PTHR33165">
    <property type="entry name" value="F-BOX DOMAIN CONTAINING PROTEIN-LIKE-RELATED"/>
    <property type="match status" value="1"/>
</dbReference>
<dbReference type="PANTHER" id="PTHR33165:SF100">
    <property type="entry name" value="DUF295 DOMAIN-CONTAINING PROTEIN"/>
    <property type="match status" value="1"/>
</dbReference>
<evidence type="ECO:0000313" key="2">
    <source>
        <dbReference type="EMBL" id="VAH14694.1"/>
    </source>
</evidence>
<evidence type="ECO:0000259" key="1">
    <source>
        <dbReference type="Pfam" id="PF03478"/>
    </source>
</evidence>
<protein>
    <recommendedName>
        <fullName evidence="1">KIB1-4 beta-propeller domain-containing protein</fullName>
    </recommendedName>
</protein>
<organism evidence="2 3">
    <name type="scientific">Triticum turgidum subsp. durum</name>
    <name type="common">Durum wheat</name>
    <name type="synonym">Triticum durum</name>
    <dbReference type="NCBI Taxonomy" id="4567"/>
    <lineage>
        <taxon>Eukaryota</taxon>
        <taxon>Viridiplantae</taxon>
        <taxon>Streptophyta</taxon>
        <taxon>Embryophyta</taxon>
        <taxon>Tracheophyta</taxon>
        <taxon>Spermatophyta</taxon>
        <taxon>Magnoliopsida</taxon>
        <taxon>Liliopsida</taxon>
        <taxon>Poales</taxon>
        <taxon>Poaceae</taxon>
        <taxon>BOP clade</taxon>
        <taxon>Pooideae</taxon>
        <taxon>Triticodae</taxon>
        <taxon>Triticeae</taxon>
        <taxon>Triticinae</taxon>
        <taxon>Triticum</taxon>
    </lineage>
</organism>